<gene>
    <name evidence="2" type="ORF">TARUN_4089</name>
</gene>
<sequence>MTFKTLGGSIPCIREVIIVQGPAKEIEAELENIRKSKEAYVCMRNYAEVCHNILPNTFCGMRLFRLDTEGTLRVNESPSDQDTFVLLATWSGEEGHAEFQNPDIPDSSMLPGILENDFWQNRVINPLEGHGASISSWTCHKTDIARHSKGEDVIASGFSYSSKGTVVAYVATQDPKYTTNKGKTTTTDDGDKDIVIFPGGWKWIPIGLPPLRLPAPHKLNPDPGSKDPGHHKGHDDNGNDDDGHDDDHEDQSKSTTSREECTTTEPPKCVKTISFISSEAGFTSPSPTSIEASSTEEVTESPSPEPTEDSKTPLELKPIVCEDEANLPGHADIREEDLKLSTDIFCASFFSRLHIHHMDSQNETVSDIIDIAGTSYFYSISWVGSCETTVDTQDPRKPLGDTGVSRTKLFVKSFKDCVNGGVGGYIDAGCLRYQFIGGI</sequence>
<proteinExistence type="predicted"/>
<reference evidence="2 3" key="1">
    <citation type="journal article" date="2018" name="PLoS Pathog.">
        <title>Evolution of structural diversity of trichothecenes, a family of toxins produced by plant pathogenic and entomopathogenic fungi.</title>
        <authorList>
            <person name="Proctor R.H."/>
            <person name="McCormick S.P."/>
            <person name="Kim H.S."/>
            <person name="Cardoza R.E."/>
            <person name="Stanley A.M."/>
            <person name="Lindo L."/>
            <person name="Kelly A."/>
            <person name="Brown D.W."/>
            <person name="Lee T."/>
            <person name="Vaughan M.M."/>
            <person name="Alexander N.J."/>
            <person name="Busman M."/>
            <person name="Gutierrez S."/>
        </authorList>
    </citation>
    <scope>NUCLEOTIDE SEQUENCE [LARGE SCALE GENOMIC DNA]</scope>
    <source>
        <strain evidence="2 3">IBT 40837</strain>
    </source>
</reference>
<dbReference type="Proteomes" id="UP000266272">
    <property type="component" value="Unassembled WGS sequence"/>
</dbReference>
<name>A0A395NQP9_TRIAR</name>
<comment type="caution">
    <text evidence="2">The sequence shown here is derived from an EMBL/GenBank/DDBJ whole genome shotgun (WGS) entry which is preliminary data.</text>
</comment>
<dbReference type="AlphaFoldDB" id="A0A395NQP9"/>
<evidence type="ECO:0000256" key="1">
    <source>
        <dbReference type="SAM" id="MobiDB-lite"/>
    </source>
</evidence>
<evidence type="ECO:0000313" key="2">
    <source>
        <dbReference type="EMBL" id="RFU78157.1"/>
    </source>
</evidence>
<organism evidence="2 3">
    <name type="scientific">Trichoderma arundinaceum</name>
    <dbReference type="NCBI Taxonomy" id="490622"/>
    <lineage>
        <taxon>Eukaryota</taxon>
        <taxon>Fungi</taxon>
        <taxon>Dikarya</taxon>
        <taxon>Ascomycota</taxon>
        <taxon>Pezizomycotina</taxon>
        <taxon>Sordariomycetes</taxon>
        <taxon>Hypocreomycetidae</taxon>
        <taxon>Hypocreales</taxon>
        <taxon>Hypocreaceae</taxon>
        <taxon>Trichoderma</taxon>
    </lineage>
</organism>
<feature type="compositionally biased region" description="Basic and acidic residues" evidence="1">
    <location>
        <begin position="224"/>
        <end position="237"/>
    </location>
</feature>
<dbReference type="EMBL" id="PXOA01000231">
    <property type="protein sequence ID" value="RFU78157.1"/>
    <property type="molecule type" value="Genomic_DNA"/>
</dbReference>
<dbReference type="OrthoDB" id="1896086at2759"/>
<protein>
    <submittedName>
        <fullName evidence="2">Fc receptor</fullName>
    </submittedName>
</protein>
<keyword evidence="2" id="KW-0675">Receptor</keyword>
<feature type="region of interest" description="Disordered" evidence="1">
    <location>
        <begin position="280"/>
        <end position="314"/>
    </location>
</feature>
<feature type="compositionally biased region" description="Acidic residues" evidence="1">
    <location>
        <begin position="238"/>
        <end position="249"/>
    </location>
</feature>
<accession>A0A395NQP9</accession>
<dbReference type="STRING" id="490622.A0A395NQP9"/>
<feature type="compositionally biased region" description="Low complexity" evidence="1">
    <location>
        <begin position="288"/>
        <end position="302"/>
    </location>
</feature>
<feature type="region of interest" description="Disordered" evidence="1">
    <location>
        <begin position="214"/>
        <end position="266"/>
    </location>
</feature>
<feature type="compositionally biased region" description="Basic and acidic residues" evidence="1">
    <location>
        <begin position="250"/>
        <end position="261"/>
    </location>
</feature>
<evidence type="ECO:0000313" key="3">
    <source>
        <dbReference type="Proteomes" id="UP000266272"/>
    </source>
</evidence>
<keyword evidence="3" id="KW-1185">Reference proteome</keyword>